<dbReference type="PANTHER" id="PTHR43272">
    <property type="entry name" value="LONG-CHAIN-FATTY-ACID--COA LIGASE"/>
    <property type="match status" value="1"/>
</dbReference>
<dbReference type="CDD" id="cd05907">
    <property type="entry name" value="VL_LC_FACS_like"/>
    <property type="match status" value="1"/>
</dbReference>
<dbReference type="PROSITE" id="PS00455">
    <property type="entry name" value="AMP_BINDING"/>
    <property type="match status" value="1"/>
</dbReference>
<proteinExistence type="inferred from homology"/>
<reference evidence="7 8" key="1">
    <citation type="submission" date="2016-10" db="EMBL/GenBank/DDBJ databases">
        <authorList>
            <person name="de Groot N.N."/>
        </authorList>
    </citation>
    <scope>NUCLEOTIDE SEQUENCE [LARGE SCALE GENOMIC DNA]</scope>
    <source>
        <strain evidence="7 8">DSM 22024</strain>
    </source>
</reference>
<dbReference type="Proteomes" id="UP000198983">
    <property type="component" value="Chromosome I"/>
</dbReference>
<dbReference type="InterPro" id="IPR020845">
    <property type="entry name" value="AMP-binding_CS"/>
</dbReference>
<name>A0A1H1UC66_9ACTN</name>
<dbReference type="EMBL" id="LT629732">
    <property type="protein sequence ID" value="SDS70074.1"/>
    <property type="molecule type" value="Genomic_DNA"/>
</dbReference>
<keyword evidence="8" id="KW-1185">Reference proteome</keyword>
<dbReference type="GO" id="GO:0016020">
    <property type="term" value="C:membrane"/>
    <property type="evidence" value="ECO:0007669"/>
    <property type="project" value="TreeGrafter"/>
</dbReference>
<dbReference type="OrthoDB" id="9803968at2"/>
<dbReference type="InterPro" id="IPR000873">
    <property type="entry name" value="AMP-dep_synth/lig_dom"/>
</dbReference>
<dbReference type="SUPFAM" id="SSF56801">
    <property type="entry name" value="Acetyl-CoA synthetase-like"/>
    <property type="match status" value="1"/>
</dbReference>
<dbReference type="Pfam" id="PF23562">
    <property type="entry name" value="AMP-binding_C_3"/>
    <property type="match status" value="1"/>
</dbReference>
<dbReference type="GO" id="GO:0004467">
    <property type="term" value="F:long-chain fatty acid-CoA ligase activity"/>
    <property type="evidence" value="ECO:0007669"/>
    <property type="project" value="TreeGrafter"/>
</dbReference>
<dbReference type="Gene3D" id="3.40.50.12780">
    <property type="entry name" value="N-terminal domain of ligase-like"/>
    <property type="match status" value="2"/>
</dbReference>
<keyword evidence="4" id="KW-0443">Lipid metabolism</keyword>
<protein>
    <recommendedName>
        <fullName evidence="5">Acyl-CoA synthetase</fullName>
    </recommendedName>
</protein>
<dbReference type="InterPro" id="IPR042099">
    <property type="entry name" value="ANL_N_sf"/>
</dbReference>
<keyword evidence="2" id="KW-0436">Ligase</keyword>
<keyword evidence="3" id="KW-0276">Fatty acid metabolism</keyword>
<accession>A0A1H1UC66</accession>
<dbReference type="STRING" id="117157.SAMN04489717_3570"/>
<evidence type="ECO:0000256" key="5">
    <source>
        <dbReference type="ARBA" id="ARBA00032875"/>
    </source>
</evidence>
<comment type="similarity">
    <text evidence="1">Belongs to the ATP-dependent AMP-binding enzyme family.</text>
</comment>
<evidence type="ECO:0000256" key="1">
    <source>
        <dbReference type="ARBA" id="ARBA00006432"/>
    </source>
</evidence>
<evidence type="ECO:0000313" key="8">
    <source>
        <dbReference type="Proteomes" id="UP000198983"/>
    </source>
</evidence>
<evidence type="ECO:0000313" key="7">
    <source>
        <dbReference type="EMBL" id="SDS70074.1"/>
    </source>
</evidence>
<evidence type="ECO:0000256" key="4">
    <source>
        <dbReference type="ARBA" id="ARBA00023098"/>
    </source>
</evidence>
<evidence type="ECO:0000256" key="2">
    <source>
        <dbReference type="ARBA" id="ARBA00022598"/>
    </source>
</evidence>
<dbReference type="PANTHER" id="PTHR43272:SF32">
    <property type="entry name" value="AMP-DEPENDENT SYNTHETASE_LIGASE DOMAIN-CONTAINING PROTEIN"/>
    <property type="match status" value="1"/>
</dbReference>
<dbReference type="RefSeq" id="WP_092654760.1">
    <property type="nucleotide sequence ID" value="NZ_LT629732.1"/>
</dbReference>
<evidence type="ECO:0000259" key="6">
    <source>
        <dbReference type="Pfam" id="PF00501"/>
    </source>
</evidence>
<evidence type="ECO:0000256" key="3">
    <source>
        <dbReference type="ARBA" id="ARBA00022832"/>
    </source>
</evidence>
<gene>
    <name evidence="7" type="ORF">SAMN04489717_3570</name>
</gene>
<feature type="domain" description="AMP-dependent synthetase/ligase" evidence="6">
    <location>
        <begin position="33"/>
        <end position="451"/>
    </location>
</feature>
<organism evidence="7 8">
    <name type="scientific">Actinopolymorpha singaporensis</name>
    <dbReference type="NCBI Taxonomy" id="117157"/>
    <lineage>
        <taxon>Bacteria</taxon>
        <taxon>Bacillati</taxon>
        <taxon>Actinomycetota</taxon>
        <taxon>Actinomycetes</taxon>
        <taxon>Propionibacteriales</taxon>
        <taxon>Actinopolymorphaceae</taxon>
        <taxon>Actinopolymorpha</taxon>
    </lineage>
</organism>
<dbReference type="AlphaFoldDB" id="A0A1H1UC66"/>
<sequence>MSSDLLWGSNPGDVDQSKVDNRASTVAELILHRFESTPDAEAFRYPSDGGWESSTWGQTGERVRRLAAGLISLGIEPEQRVAIAASTRYEWVLADFAIMCAGAATTTIYPTTTPDEVSYILGDSGSRVVFVEDDEQLKKIREHRSELPDIAWLVTFTDGAGGADGGGRDGGADDLLTLAELEERGAAYLAEQPDAIEKAVATIGPDSLATLIYTSGTTGRPKGVRLTHDCWTYEGAAIDAVRILGPDDLQYLWLPLAHSFGKVLLSAQVQIGFATAIDGRVDKIIENVAVVRPTFMGAAPRIFEKAYGRITSTIEHEGGPKAALFHWAIGVGRRVSELRQQGTEPSGVLALQHKVADRLVFAKIRDRFGGRLRFFVSGSAALSQHLSEWFHAAGILIIEGYGLTETSAGTCVNLPGRFRFGTVGPALPGTQLRIAHDGEVLVKGPGVMRGYQGMPELSDEVLDPDGWFHTGDIGTLDDEGMLRITDRKKDLFKTSNGKYVAPQAIETMFKALCPYASQVVVHGEGRTFCSALVTLDEDSIAGWAREAGLEGRSYEEIAASDQARQMVQGYVDQLNGRLNRWETIKKFAILDHDLTVDDGEMTPSLKLKRRVVETRYADVLDSFYS</sequence>
<dbReference type="Pfam" id="PF00501">
    <property type="entry name" value="AMP-binding"/>
    <property type="match status" value="1"/>
</dbReference>